<organism evidence="1 2">
    <name type="scientific">Haloarcula onubensis</name>
    <dbReference type="NCBI Taxonomy" id="2950539"/>
    <lineage>
        <taxon>Archaea</taxon>
        <taxon>Methanobacteriati</taxon>
        <taxon>Methanobacteriota</taxon>
        <taxon>Stenosarchaea group</taxon>
        <taxon>Halobacteria</taxon>
        <taxon>Halobacteriales</taxon>
        <taxon>Haloarculaceae</taxon>
        <taxon>Haloarcula</taxon>
    </lineage>
</organism>
<dbReference type="RefSeq" id="WP_310901785.1">
    <property type="nucleotide sequence ID" value="NZ_JAMQOS010000007.1"/>
</dbReference>
<comment type="caution">
    <text evidence="1">The sequence shown here is derived from an EMBL/GenBank/DDBJ whole genome shotgun (WGS) entry which is preliminary data.</text>
</comment>
<dbReference type="EMBL" id="JAMQOS010000007">
    <property type="protein sequence ID" value="MDS0284038.1"/>
    <property type="molecule type" value="Genomic_DNA"/>
</dbReference>
<evidence type="ECO:0000313" key="2">
    <source>
        <dbReference type="Proteomes" id="UP001268864"/>
    </source>
</evidence>
<keyword evidence="2" id="KW-1185">Reference proteome</keyword>
<evidence type="ECO:0000313" key="1">
    <source>
        <dbReference type="EMBL" id="MDS0284038.1"/>
    </source>
</evidence>
<proteinExistence type="predicted"/>
<reference evidence="1 2" key="1">
    <citation type="submission" date="2022-06" db="EMBL/GenBank/DDBJ databases">
        <title>Halomicroarcula sp. a new haloarchaeum isolate from saline soil.</title>
        <authorList>
            <person name="Strakova D."/>
            <person name="Galisteo C."/>
            <person name="Sanchez-Porro C."/>
            <person name="Ventosa A."/>
        </authorList>
    </citation>
    <scope>NUCLEOTIDE SEQUENCE [LARGE SCALE GENOMIC DNA]</scope>
    <source>
        <strain evidence="1 2">S3CR25-11</strain>
    </source>
</reference>
<protein>
    <submittedName>
        <fullName evidence="1">Transcriptional regulator</fullName>
    </submittedName>
</protein>
<name>A0ABU2FTE8_9EURY</name>
<sequence length="77" mass="8883">MTDRDREEDTGQFTTEYTDEDFIQALEDLDGSASTSEIANMISCDRRTAYLRLKQLKEDDQIIGRKVGNSMLWEIDS</sequence>
<accession>A0ABU2FTE8</accession>
<dbReference type="SUPFAM" id="SSF46785">
    <property type="entry name" value="Winged helix' DNA-binding domain"/>
    <property type="match status" value="1"/>
</dbReference>
<dbReference type="Proteomes" id="UP001268864">
    <property type="component" value="Unassembled WGS sequence"/>
</dbReference>
<dbReference type="InterPro" id="IPR036390">
    <property type="entry name" value="WH_DNA-bd_sf"/>
</dbReference>
<gene>
    <name evidence="1" type="ORF">NDI86_18135</name>
</gene>